<evidence type="ECO:0000256" key="3">
    <source>
        <dbReference type="ARBA" id="ARBA00004946"/>
    </source>
</evidence>
<dbReference type="InterPro" id="IPR015424">
    <property type="entry name" value="PyrdxlP-dep_Trfase"/>
</dbReference>
<dbReference type="InterPro" id="IPR049704">
    <property type="entry name" value="Aminotrans_3_PPA_site"/>
</dbReference>
<evidence type="ECO:0000256" key="4">
    <source>
        <dbReference type="ARBA" id="ARBA00008954"/>
    </source>
</evidence>
<comment type="similarity">
    <text evidence="4 11">Belongs to the class-III pyridoxal-phosphate-dependent aminotransferase family.</text>
</comment>
<dbReference type="GO" id="GO:0030170">
    <property type="term" value="F:pyridoxal phosphate binding"/>
    <property type="evidence" value="ECO:0007669"/>
    <property type="project" value="InterPro"/>
</dbReference>
<dbReference type="NCBIfam" id="TIGR00709">
    <property type="entry name" value="dat"/>
    <property type="match status" value="1"/>
</dbReference>
<keyword evidence="8 12" id="KW-0808">Transferase</keyword>
<dbReference type="EMBL" id="RHHU01000021">
    <property type="protein sequence ID" value="RNB79073.1"/>
    <property type="molecule type" value="Genomic_DNA"/>
</dbReference>
<evidence type="ECO:0000256" key="7">
    <source>
        <dbReference type="ARBA" id="ARBA00022576"/>
    </source>
</evidence>
<evidence type="ECO:0000256" key="9">
    <source>
        <dbReference type="ARBA" id="ARBA00022898"/>
    </source>
</evidence>
<dbReference type="InterPro" id="IPR012773">
    <property type="entry name" value="Ectoine_EctB"/>
</dbReference>
<evidence type="ECO:0000256" key="8">
    <source>
        <dbReference type="ARBA" id="ARBA00022679"/>
    </source>
</evidence>
<evidence type="ECO:0000313" key="13">
    <source>
        <dbReference type="EMBL" id="RNB79073.1"/>
    </source>
</evidence>
<evidence type="ECO:0000256" key="6">
    <source>
        <dbReference type="ARBA" id="ARBA00014798"/>
    </source>
</evidence>
<name>A0A3M8CTQ8_9BACL</name>
<dbReference type="InterPro" id="IPR015421">
    <property type="entry name" value="PyrdxlP-dep_Trfase_major"/>
</dbReference>
<proteinExistence type="inferred from homology"/>
<dbReference type="InterPro" id="IPR005814">
    <property type="entry name" value="Aminotrans_3"/>
</dbReference>
<protein>
    <recommendedName>
        <fullName evidence="6 12">Diaminobutyrate--2-oxoglutarate transaminase</fullName>
        <ecNumber evidence="5 12">2.6.1.76</ecNumber>
    </recommendedName>
    <alternativeName>
        <fullName evidence="12">DABA aminotransferase</fullName>
    </alternativeName>
</protein>
<dbReference type="InterPro" id="IPR004637">
    <property type="entry name" value="Dat"/>
</dbReference>
<dbReference type="RefSeq" id="WP_122926633.1">
    <property type="nucleotide sequence ID" value="NZ_RHHU01000021.1"/>
</dbReference>
<dbReference type="UniPathway" id="UPA00067">
    <property type="reaction ID" value="UER00121"/>
</dbReference>
<dbReference type="GO" id="GO:0047307">
    <property type="term" value="F:diaminobutyrate-pyruvate transaminase activity"/>
    <property type="evidence" value="ECO:0007669"/>
    <property type="project" value="InterPro"/>
</dbReference>
<dbReference type="NCBIfam" id="NF006733">
    <property type="entry name" value="PRK09264.1"/>
    <property type="match status" value="1"/>
</dbReference>
<dbReference type="CDD" id="cd00610">
    <property type="entry name" value="OAT_like"/>
    <property type="match status" value="1"/>
</dbReference>
<gene>
    <name evidence="13" type="primary">ectB</name>
    <name evidence="13" type="ORF">EDM59_27890</name>
</gene>
<comment type="catalytic activity">
    <reaction evidence="10 12">
        <text>L-2,4-diaminobutanoate + 2-oxoglutarate = L-aspartate 4-semialdehyde + L-glutamate</text>
        <dbReference type="Rhea" id="RHEA:11160"/>
        <dbReference type="ChEBI" id="CHEBI:16810"/>
        <dbReference type="ChEBI" id="CHEBI:29985"/>
        <dbReference type="ChEBI" id="CHEBI:58761"/>
        <dbReference type="ChEBI" id="CHEBI:537519"/>
        <dbReference type="EC" id="2.6.1.76"/>
    </reaction>
</comment>
<evidence type="ECO:0000256" key="12">
    <source>
        <dbReference type="RuleBase" id="RU365034"/>
    </source>
</evidence>
<evidence type="ECO:0000313" key="14">
    <source>
        <dbReference type="Proteomes" id="UP000269573"/>
    </source>
</evidence>
<accession>A0A3M8CTQ8</accession>
<dbReference type="SUPFAM" id="SSF53383">
    <property type="entry name" value="PLP-dependent transferases"/>
    <property type="match status" value="1"/>
</dbReference>
<dbReference type="InterPro" id="IPR015422">
    <property type="entry name" value="PyrdxlP-dep_Trfase_small"/>
</dbReference>
<dbReference type="AlphaFoldDB" id="A0A3M8CTQ8"/>
<dbReference type="EC" id="2.6.1.76" evidence="5 12"/>
<dbReference type="Pfam" id="PF00202">
    <property type="entry name" value="Aminotran_3"/>
    <property type="match status" value="1"/>
</dbReference>
<comment type="cofactor">
    <cofactor evidence="1 12">
        <name>pyridoxal 5'-phosphate</name>
        <dbReference type="ChEBI" id="CHEBI:597326"/>
    </cofactor>
</comment>
<comment type="pathway">
    <text evidence="3 12">Amine and polyamine biosynthesis; ectoine biosynthesis; L-ectoine from L-aspartate 4-semialdehyde: step 1/3.</text>
</comment>
<evidence type="ECO:0000256" key="10">
    <source>
        <dbReference type="ARBA" id="ARBA00049111"/>
    </source>
</evidence>
<keyword evidence="14" id="KW-1185">Reference proteome</keyword>
<evidence type="ECO:0000256" key="1">
    <source>
        <dbReference type="ARBA" id="ARBA00001933"/>
    </source>
</evidence>
<evidence type="ECO:0000256" key="5">
    <source>
        <dbReference type="ARBA" id="ARBA00013155"/>
    </source>
</evidence>
<dbReference type="GO" id="GO:0045303">
    <property type="term" value="F:diaminobutyrate-2-oxoglutarate transaminase activity"/>
    <property type="evidence" value="ECO:0007669"/>
    <property type="project" value="UniProtKB-EC"/>
</dbReference>
<dbReference type="Gene3D" id="3.90.1150.10">
    <property type="entry name" value="Aspartate Aminotransferase, domain 1"/>
    <property type="match status" value="1"/>
</dbReference>
<dbReference type="PANTHER" id="PTHR43552">
    <property type="entry name" value="DIAMINOBUTYRATE--2-OXOGLUTARATE AMINOTRANSFERASE"/>
    <property type="match status" value="1"/>
</dbReference>
<keyword evidence="9 11" id="KW-0663">Pyridoxal phosphate</keyword>
<keyword evidence="7 12" id="KW-0032">Aminotransferase</keyword>
<dbReference type="GO" id="GO:0019491">
    <property type="term" value="P:ectoine biosynthetic process"/>
    <property type="evidence" value="ECO:0007669"/>
    <property type="project" value="UniProtKB-UniPathway"/>
</dbReference>
<reference evidence="13 14" key="1">
    <citation type="submission" date="2018-10" db="EMBL/GenBank/DDBJ databases">
        <title>Phylogenomics of Brevibacillus.</title>
        <authorList>
            <person name="Dunlap C."/>
        </authorList>
    </citation>
    <scope>NUCLEOTIDE SEQUENCE [LARGE SCALE GENOMIC DNA]</scope>
    <source>
        <strain evidence="13 14">JCM 15774</strain>
    </source>
</reference>
<dbReference type="Proteomes" id="UP000269573">
    <property type="component" value="Unassembled WGS sequence"/>
</dbReference>
<organism evidence="13 14">
    <name type="scientific">Brevibacillus nitrificans</name>
    <dbReference type="NCBI Taxonomy" id="651560"/>
    <lineage>
        <taxon>Bacteria</taxon>
        <taxon>Bacillati</taxon>
        <taxon>Bacillota</taxon>
        <taxon>Bacilli</taxon>
        <taxon>Bacillales</taxon>
        <taxon>Paenibacillaceae</taxon>
        <taxon>Brevibacillus</taxon>
    </lineage>
</organism>
<dbReference type="PROSITE" id="PS00600">
    <property type="entry name" value="AA_TRANSFER_CLASS_3"/>
    <property type="match status" value="1"/>
</dbReference>
<dbReference type="PIRSF" id="PIRSF000521">
    <property type="entry name" value="Transaminase_4ab_Lys_Orn"/>
    <property type="match status" value="1"/>
</dbReference>
<comment type="function">
    <text evidence="2 12">Catalyzes reversively the conversion of L-aspartate beta-semialdehyde (ASA) to L-2,4-diaminobutyrate (DABA) by transamination with L-glutamate.</text>
</comment>
<dbReference type="NCBIfam" id="TIGR02407">
    <property type="entry name" value="ectoine_ectB"/>
    <property type="match status" value="1"/>
</dbReference>
<comment type="caution">
    <text evidence="13">The sequence shown here is derived from an EMBL/GenBank/DDBJ whole genome shotgun (WGS) entry which is preliminary data.</text>
</comment>
<dbReference type="Gene3D" id="3.40.640.10">
    <property type="entry name" value="Type I PLP-dependent aspartate aminotransferase-like (Major domain)"/>
    <property type="match status" value="1"/>
</dbReference>
<evidence type="ECO:0000256" key="11">
    <source>
        <dbReference type="RuleBase" id="RU003560"/>
    </source>
</evidence>
<sequence>MKAIAEARTPLTVFEQMESEVRSYCRSFPVVFTKASGHMLWDRSGKAYIDFFAGAGALNYGHNNPAIKKKLIEYLQQDGLTHSLDMATEAKEVLLQTFRETILKPRSLSYKVMFPGPTGTNSVEAALKLARKATGRETVMSFTNGFHGMTIGSLAVTGNRMKRGGAGMPLTHTIAIPYDQYMGSELDTTLYIERLLEDDGSGVSLPAAMILETVQGEGGINVASIEWLQKMEAICRKHGILLIIDDVQAGCGRTGSFFSFEEAGIVPDIVCLSKSIGGYGLPFALTLFKPELDIWLPGEHNGTFRGNNLAFVAATESLRYWKNDQLSRSVLAKGNIVRTRLEKLKKAYPFLQGKVRGKGLMQGLAVGAEGMAEKICAKAFERGLILETSGPKSEVMKVMPPLTITEEALTEGLDILEASIQACKEEEKEQ</sequence>
<dbReference type="PANTHER" id="PTHR43552:SF2">
    <property type="entry name" value="DIAMINOBUTYRATE--2-OXOGLUTARATE TRANSAMINASE"/>
    <property type="match status" value="1"/>
</dbReference>
<evidence type="ECO:0000256" key="2">
    <source>
        <dbReference type="ARBA" id="ARBA00002189"/>
    </source>
</evidence>